<evidence type="ECO:0000313" key="3">
    <source>
        <dbReference type="Proteomes" id="UP000291485"/>
    </source>
</evidence>
<organism evidence="2 3">
    <name type="scientific">Pedobacter frigidisoli</name>
    <dbReference type="NCBI Taxonomy" id="2530455"/>
    <lineage>
        <taxon>Bacteria</taxon>
        <taxon>Pseudomonadati</taxon>
        <taxon>Bacteroidota</taxon>
        <taxon>Sphingobacteriia</taxon>
        <taxon>Sphingobacteriales</taxon>
        <taxon>Sphingobacteriaceae</taxon>
        <taxon>Pedobacter</taxon>
    </lineage>
</organism>
<evidence type="ECO:0000313" key="2">
    <source>
        <dbReference type="EMBL" id="TCD05635.1"/>
    </source>
</evidence>
<sequence>MLQMKKYIQNSLLMLMVIFGLSGCKNVMDEHVEVVNADNTIDLVQKIAAQPNLSKFSEYVKSTGYDQLLSSSQNYTVWAPTNEALATLNASITGDAAKLKDFVANHIALTTIAASKSPMDTARVSLINKKYATIIGDKFEEATIVGAGKFVKNGALYILDKPVPTKLNVWDYMLTSTDAPLQTNYISNISTMVIDSANATIIGYSSLGRPIFAPNPPMVSRNAYWSTVADLRTESQQFTFFMLQDPAFTSEANRLTPYFSINDKFSLVRDFTVRGLYTQDKLPDTLLSTRGVKIPISKASIVKSYRASNGIVYVMSALPFRIKDKVPVFKIEGESPNSFRTDKTGNTLYRLKLDNNGLAYKDIEVYNHAFAEYYVEYFKTAVPLVKYKVYARAISGGIGDSQVANFTQRYFIQNPTTLAYDLFATQIVTPLNYNEVYLGDFTPQQFGSLSLRLTAANSTAVNVNTLILDYLRFEPILP</sequence>
<dbReference type="OrthoDB" id="831756at2"/>
<dbReference type="PROSITE" id="PS50213">
    <property type="entry name" value="FAS1"/>
    <property type="match status" value="1"/>
</dbReference>
<keyword evidence="3" id="KW-1185">Reference proteome</keyword>
<dbReference type="SUPFAM" id="SSF82153">
    <property type="entry name" value="FAS1 domain"/>
    <property type="match status" value="1"/>
</dbReference>
<accession>A0A4R0P273</accession>
<dbReference type="AlphaFoldDB" id="A0A4R0P273"/>
<dbReference type="Pfam" id="PF02469">
    <property type="entry name" value="Fasciclin"/>
    <property type="match status" value="1"/>
</dbReference>
<comment type="caution">
    <text evidence="2">The sequence shown here is derived from an EMBL/GenBank/DDBJ whole genome shotgun (WGS) entry which is preliminary data.</text>
</comment>
<gene>
    <name evidence="2" type="ORF">EZ449_16230</name>
</gene>
<dbReference type="PROSITE" id="PS51257">
    <property type="entry name" value="PROKAR_LIPOPROTEIN"/>
    <property type="match status" value="1"/>
</dbReference>
<evidence type="ECO:0000259" key="1">
    <source>
        <dbReference type="PROSITE" id="PS50213"/>
    </source>
</evidence>
<protein>
    <recommendedName>
        <fullName evidence="1">FAS1 domain-containing protein</fullName>
    </recommendedName>
</protein>
<dbReference type="EMBL" id="SJSN01000013">
    <property type="protein sequence ID" value="TCD05635.1"/>
    <property type="molecule type" value="Genomic_DNA"/>
</dbReference>
<proteinExistence type="predicted"/>
<reference evidence="2 3" key="1">
    <citation type="submission" date="2019-02" db="EMBL/GenBank/DDBJ databases">
        <title>Pedobacter sp. RP-3-11 sp. nov., isolated from Arctic soil.</title>
        <authorList>
            <person name="Dahal R.H."/>
        </authorList>
    </citation>
    <scope>NUCLEOTIDE SEQUENCE [LARGE SCALE GENOMIC DNA]</scope>
    <source>
        <strain evidence="2 3">RP-3-11</strain>
    </source>
</reference>
<dbReference type="InterPro" id="IPR036378">
    <property type="entry name" value="FAS1_dom_sf"/>
</dbReference>
<dbReference type="Proteomes" id="UP000291485">
    <property type="component" value="Unassembled WGS sequence"/>
</dbReference>
<dbReference type="Gene3D" id="2.30.180.10">
    <property type="entry name" value="FAS1 domain"/>
    <property type="match status" value="1"/>
</dbReference>
<feature type="domain" description="FAS1" evidence="1">
    <location>
        <begin position="40"/>
        <end position="163"/>
    </location>
</feature>
<name>A0A4R0P273_9SPHI</name>
<dbReference type="InterPro" id="IPR000782">
    <property type="entry name" value="FAS1_domain"/>
</dbReference>